<evidence type="ECO:0000313" key="2">
    <source>
        <dbReference type="EMBL" id="GAA4055150.1"/>
    </source>
</evidence>
<evidence type="ECO:0000313" key="3">
    <source>
        <dbReference type="Proteomes" id="UP001500683"/>
    </source>
</evidence>
<feature type="compositionally biased region" description="Polar residues" evidence="1">
    <location>
        <begin position="21"/>
        <end position="32"/>
    </location>
</feature>
<reference evidence="3" key="1">
    <citation type="journal article" date="2019" name="Int. J. Syst. Evol. Microbiol.">
        <title>The Global Catalogue of Microorganisms (GCM) 10K type strain sequencing project: providing services to taxonomists for standard genome sequencing and annotation.</title>
        <authorList>
            <consortium name="The Broad Institute Genomics Platform"/>
            <consortium name="The Broad Institute Genome Sequencing Center for Infectious Disease"/>
            <person name="Wu L."/>
            <person name="Ma J."/>
        </authorList>
    </citation>
    <scope>NUCLEOTIDE SEQUENCE [LARGE SCALE GENOMIC DNA]</scope>
    <source>
        <strain evidence="3">JCM 16702</strain>
    </source>
</reference>
<organism evidence="2 3">
    <name type="scientific">Actinomadura miaoliensis</name>
    <dbReference type="NCBI Taxonomy" id="430685"/>
    <lineage>
        <taxon>Bacteria</taxon>
        <taxon>Bacillati</taxon>
        <taxon>Actinomycetota</taxon>
        <taxon>Actinomycetes</taxon>
        <taxon>Streptosporangiales</taxon>
        <taxon>Thermomonosporaceae</taxon>
        <taxon>Actinomadura</taxon>
    </lineage>
</organism>
<proteinExistence type="predicted"/>
<feature type="region of interest" description="Disordered" evidence="1">
    <location>
        <begin position="1"/>
        <end position="32"/>
    </location>
</feature>
<accession>A0ABP7UXS8</accession>
<gene>
    <name evidence="2" type="ORF">GCM10022214_02820</name>
</gene>
<feature type="compositionally biased region" description="Polar residues" evidence="1">
    <location>
        <begin position="1"/>
        <end position="10"/>
    </location>
</feature>
<dbReference type="Proteomes" id="UP001500683">
    <property type="component" value="Unassembled WGS sequence"/>
</dbReference>
<protein>
    <submittedName>
        <fullName evidence="2">Uncharacterized protein</fullName>
    </submittedName>
</protein>
<keyword evidence="3" id="KW-1185">Reference proteome</keyword>
<name>A0ABP7UXS8_9ACTN</name>
<evidence type="ECO:0000256" key="1">
    <source>
        <dbReference type="SAM" id="MobiDB-lite"/>
    </source>
</evidence>
<dbReference type="RefSeq" id="WP_344939492.1">
    <property type="nucleotide sequence ID" value="NZ_BAAAZG010000001.1"/>
</dbReference>
<dbReference type="EMBL" id="BAAAZG010000001">
    <property type="protein sequence ID" value="GAA4055150.1"/>
    <property type="molecule type" value="Genomic_DNA"/>
</dbReference>
<sequence length="93" mass="10718">MSADGDSTQVSPQPRRRPSPFTETTASGHTTPCRTRVADAWRRGWAHYWLDSTAEWLAWVQQEDPEGQPWPWFGSFAYWPESIARRESEQPPG</sequence>
<comment type="caution">
    <text evidence="2">The sequence shown here is derived from an EMBL/GenBank/DDBJ whole genome shotgun (WGS) entry which is preliminary data.</text>
</comment>